<dbReference type="Proteomes" id="UP001231197">
    <property type="component" value="Unassembled WGS sequence"/>
</dbReference>
<keyword evidence="9" id="KW-1185">Reference proteome</keyword>
<evidence type="ECO:0000256" key="7">
    <source>
        <dbReference type="ARBA" id="ARBA00023180"/>
    </source>
</evidence>
<dbReference type="InterPro" id="IPR005331">
    <property type="entry name" value="Sulfotransferase"/>
</dbReference>
<keyword evidence="5" id="KW-0333">Golgi apparatus</keyword>
<keyword evidence="6" id="KW-0472">Membrane</keyword>
<comment type="subcellular location">
    <subcellularLocation>
        <location evidence="1">Golgi apparatus membrane</location>
        <topology evidence="1">Single-pass type II membrane protein</topology>
    </subcellularLocation>
</comment>
<dbReference type="RefSeq" id="WP_290206116.1">
    <property type="nucleotide sequence ID" value="NZ_JASDDK010000002.1"/>
</dbReference>
<evidence type="ECO:0000256" key="5">
    <source>
        <dbReference type="ARBA" id="ARBA00023034"/>
    </source>
</evidence>
<dbReference type="Pfam" id="PF03567">
    <property type="entry name" value="Sulfotransfer_2"/>
    <property type="match status" value="1"/>
</dbReference>
<dbReference type="InterPro" id="IPR018011">
    <property type="entry name" value="Carb_sulfotrans_8-10"/>
</dbReference>
<protein>
    <submittedName>
        <fullName evidence="8">Sulfotransferase family protein</fullName>
    </submittedName>
</protein>
<dbReference type="EMBL" id="JASDDK010000002">
    <property type="protein sequence ID" value="MDN3492422.1"/>
    <property type="molecule type" value="Genomic_DNA"/>
</dbReference>
<keyword evidence="2" id="KW-0808">Transferase</keyword>
<accession>A0ABT7ZTU0</accession>
<evidence type="ECO:0000313" key="9">
    <source>
        <dbReference type="Proteomes" id="UP001231197"/>
    </source>
</evidence>
<evidence type="ECO:0000256" key="4">
    <source>
        <dbReference type="ARBA" id="ARBA00022989"/>
    </source>
</evidence>
<evidence type="ECO:0000256" key="3">
    <source>
        <dbReference type="ARBA" id="ARBA00022692"/>
    </source>
</evidence>
<dbReference type="PANTHER" id="PTHR12137">
    <property type="entry name" value="CARBOHYDRATE SULFOTRANSFERASE"/>
    <property type="match status" value="1"/>
</dbReference>
<reference evidence="8 9" key="1">
    <citation type="journal article" date="2023" name="Int. J. Syst. Evol. Microbiol.">
        <title>Winogradskyella bathintestinalis sp. nov., isolated from the intestine of the deep-sea loosejaw dragonfish, Malacosteus niger.</title>
        <authorList>
            <person name="Uniacke-Lowe S."/>
            <person name="Johnson C.N."/>
            <person name="Stanton C."/>
            <person name="Hill C."/>
            <person name="Ross P."/>
        </authorList>
    </citation>
    <scope>NUCLEOTIDE SEQUENCE [LARGE SCALE GENOMIC DNA]</scope>
    <source>
        <strain evidence="8 9">APC 3343</strain>
    </source>
</reference>
<name>A0ABT7ZTU0_9FLAO</name>
<dbReference type="InterPro" id="IPR027417">
    <property type="entry name" value="P-loop_NTPase"/>
</dbReference>
<proteinExistence type="predicted"/>
<evidence type="ECO:0000256" key="1">
    <source>
        <dbReference type="ARBA" id="ARBA00004323"/>
    </source>
</evidence>
<evidence type="ECO:0000313" key="8">
    <source>
        <dbReference type="EMBL" id="MDN3492422.1"/>
    </source>
</evidence>
<organism evidence="8 9">
    <name type="scientific">Winogradskyella bathintestinalis</name>
    <dbReference type="NCBI Taxonomy" id="3035208"/>
    <lineage>
        <taxon>Bacteria</taxon>
        <taxon>Pseudomonadati</taxon>
        <taxon>Bacteroidota</taxon>
        <taxon>Flavobacteriia</taxon>
        <taxon>Flavobacteriales</taxon>
        <taxon>Flavobacteriaceae</taxon>
        <taxon>Winogradskyella</taxon>
    </lineage>
</organism>
<comment type="caution">
    <text evidence="8">The sequence shown here is derived from an EMBL/GenBank/DDBJ whole genome shotgun (WGS) entry which is preliminary data.</text>
</comment>
<evidence type="ECO:0000256" key="6">
    <source>
        <dbReference type="ARBA" id="ARBA00023136"/>
    </source>
</evidence>
<dbReference type="Gene3D" id="3.40.50.300">
    <property type="entry name" value="P-loop containing nucleotide triphosphate hydrolases"/>
    <property type="match status" value="1"/>
</dbReference>
<gene>
    <name evidence="8" type="ORF">QMA06_06800</name>
</gene>
<sequence length="247" mass="29244">MKILKLKLANQKSKFVRWKIRKMYKGDLPFKIVGSRTIISFKENYFYNRIPKAANSTVIASLYAKESGVKLKSLDEVQIIKNNYFTYINDLDFQQLKQLQNLYKFTLVRNPVSRITSAYLDKVKNKNAPQRKLILRALNKNENDDITFDEFLFYLENGGIYHNAHWSLQKDLLFFDINKYDFIGKMENISSDLPIILENIYDEPSRIISIMPHARKKNILENPNSFQLKKIHSIYQPDFHVFKYKPS</sequence>
<dbReference type="PANTHER" id="PTHR12137:SF54">
    <property type="entry name" value="CARBOHYDRATE SULFOTRANSFERASE"/>
    <property type="match status" value="1"/>
</dbReference>
<keyword evidence="4" id="KW-1133">Transmembrane helix</keyword>
<keyword evidence="3" id="KW-0812">Transmembrane</keyword>
<evidence type="ECO:0000256" key="2">
    <source>
        <dbReference type="ARBA" id="ARBA00022679"/>
    </source>
</evidence>
<keyword evidence="7" id="KW-0325">Glycoprotein</keyword>